<keyword evidence="3" id="KW-1185">Reference proteome</keyword>
<dbReference type="OrthoDB" id="205403at2759"/>
<evidence type="ECO:0000256" key="1">
    <source>
        <dbReference type="SAM" id="MobiDB-lite"/>
    </source>
</evidence>
<evidence type="ECO:0000313" key="2">
    <source>
        <dbReference type="EMBL" id="GBF99022.1"/>
    </source>
</evidence>
<gene>
    <name evidence="2" type="ORF">Rsub_11826</name>
</gene>
<evidence type="ECO:0008006" key="4">
    <source>
        <dbReference type="Google" id="ProtNLM"/>
    </source>
</evidence>
<feature type="region of interest" description="Disordered" evidence="1">
    <location>
        <begin position="1"/>
        <end position="87"/>
    </location>
</feature>
<dbReference type="PANTHER" id="PTHR13282:SF6">
    <property type="entry name" value="PROTEIN FAM32A"/>
    <property type="match status" value="1"/>
</dbReference>
<dbReference type="Proteomes" id="UP000247498">
    <property type="component" value="Unassembled WGS sequence"/>
</dbReference>
<dbReference type="InParanoid" id="A0A2V0PJ26"/>
<sequence>MSFVGGKLTLKGGEPLKTAGGVKKKKKKKAAEAAGGDDEQRAASVAAAAAAKASGLGGAPVAPPPEGADRRTDAQRRRDERMAKLEEERLRKIATKGYRDRMKDLNEHLASLSEHHDIPKVGPG</sequence>
<comment type="caution">
    <text evidence="2">The sequence shown here is derived from an EMBL/GenBank/DDBJ whole genome shotgun (WGS) entry which is preliminary data.</text>
</comment>
<dbReference type="Pfam" id="PF08555">
    <property type="entry name" value="FAM32A"/>
    <property type="match status" value="1"/>
</dbReference>
<proteinExistence type="predicted"/>
<reference evidence="2 3" key="1">
    <citation type="journal article" date="2018" name="Sci. Rep.">
        <title>Raphidocelis subcapitata (=Pseudokirchneriella subcapitata) provides an insight into genome evolution and environmental adaptations in the Sphaeropleales.</title>
        <authorList>
            <person name="Suzuki S."/>
            <person name="Yamaguchi H."/>
            <person name="Nakajima N."/>
            <person name="Kawachi M."/>
        </authorList>
    </citation>
    <scope>NUCLEOTIDE SEQUENCE [LARGE SCALE GENOMIC DNA]</scope>
    <source>
        <strain evidence="2 3">NIES-35</strain>
    </source>
</reference>
<accession>A0A2V0PJ26</accession>
<protein>
    <recommendedName>
        <fullName evidence="4">DUF1754-domain-containing protein</fullName>
    </recommendedName>
</protein>
<dbReference type="EMBL" id="BDRX01000142">
    <property type="protein sequence ID" value="GBF99022.1"/>
    <property type="molecule type" value="Genomic_DNA"/>
</dbReference>
<dbReference type="STRING" id="307507.A0A2V0PJ26"/>
<name>A0A2V0PJ26_9CHLO</name>
<feature type="compositionally biased region" description="Basic and acidic residues" evidence="1">
    <location>
        <begin position="67"/>
        <end position="87"/>
    </location>
</feature>
<organism evidence="2 3">
    <name type="scientific">Raphidocelis subcapitata</name>
    <dbReference type="NCBI Taxonomy" id="307507"/>
    <lineage>
        <taxon>Eukaryota</taxon>
        <taxon>Viridiplantae</taxon>
        <taxon>Chlorophyta</taxon>
        <taxon>core chlorophytes</taxon>
        <taxon>Chlorophyceae</taxon>
        <taxon>CS clade</taxon>
        <taxon>Sphaeropleales</taxon>
        <taxon>Selenastraceae</taxon>
        <taxon>Raphidocelis</taxon>
    </lineage>
</organism>
<dbReference type="InterPro" id="IPR013865">
    <property type="entry name" value="FAM32A"/>
</dbReference>
<dbReference type="AlphaFoldDB" id="A0A2V0PJ26"/>
<dbReference type="GO" id="GO:0005730">
    <property type="term" value="C:nucleolus"/>
    <property type="evidence" value="ECO:0007669"/>
    <property type="project" value="TreeGrafter"/>
</dbReference>
<evidence type="ECO:0000313" key="3">
    <source>
        <dbReference type="Proteomes" id="UP000247498"/>
    </source>
</evidence>
<dbReference type="PANTHER" id="PTHR13282">
    <property type="entry name" value="PROTEIN FAM32A"/>
    <property type="match status" value="1"/>
</dbReference>
<feature type="compositionally biased region" description="Low complexity" evidence="1">
    <location>
        <begin position="42"/>
        <end position="54"/>
    </location>
</feature>